<accession>A0A7X1D732</accession>
<dbReference type="Pfam" id="PF04230">
    <property type="entry name" value="PS_pyruv_trans"/>
    <property type="match status" value="1"/>
</dbReference>
<protein>
    <submittedName>
        <fullName evidence="3">Pyruvyl-transferase</fullName>
    </submittedName>
</protein>
<sequence length="514" mass="58906">MKRVLIRSGMRPTDIYTAEDIYLKDRTGFNNGNLAYQYSIYRTLWNEDVEIDADGLSSNPNLAESINENYDLYVVPLADAFRDDFRQTLRNYTELIRRLKIPVIVTGVGLRANYEPQLEEGFSFDEDVTNFVKAVLEKSAQIGVRGQITADYLKKLGFNEDVDYRVIGCPSLYTFGRELKIRDLQLTEQSSIAINASPTSSDMAIQFLNNMIETHKDYHFIPQHLDEFHLMFAGGPDISSDTTGYPTSIEHKFYQEGRVKYFTNMPSWYDFVKEIDFSIGSRLHGNVIPTIVGTPNISFVQDARMRELAAYHGLTHITMDELKNARSIEDVLNKVDLKSAEKVQTRNFDNYLDFLDTNGLEHIYKANRNRKTAPLDTLVQAIDFPQSPCPITTLDSKKMLARIQVSTNLLEERQDFKLRYHVNRVKSQLAHLKTSSAQEQAELKKHIETHKEVNKKIETELIKTESRLQLSIAENRKINTKIKHYKGTLNRKSVKATLKIADALASLKNKVARG</sequence>
<dbReference type="InterPro" id="IPR007345">
    <property type="entry name" value="Polysacch_pyruvyl_Trfase"/>
</dbReference>
<dbReference type="AlphaFoldDB" id="A0A7X1D732"/>
<evidence type="ECO:0000259" key="2">
    <source>
        <dbReference type="Pfam" id="PF04230"/>
    </source>
</evidence>
<keyword evidence="3" id="KW-0808">Transferase</keyword>
<feature type="coiled-coil region" evidence="1">
    <location>
        <begin position="440"/>
        <end position="467"/>
    </location>
</feature>
<name>A0A7X1D732_9LIST</name>
<dbReference type="EMBL" id="JAARYD010000001">
    <property type="protein sequence ID" value="MBC2175179.1"/>
    <property type="molecule type" value="Genomic_DNA"/>
</dbReference>
<dbReference type="Proteomes" id="UP000541735">
    <property type="component" value="Unassembled WGS sequence"/>
</dbReference>
<organism evidence="3 4">
    <name type="scientific">Listeria booriae</name>
    <dbReference type="NCBI Taxonomy" id="1552123"/>
    <lineage>
        <taxon>Bacteria</taxon>
        <taxon>Bacillati</taxon>
        <taxon>Bacillota</taxon>
        <taxon>Bacilli</taxon>
        <taxon>Bacillales</taxon>
        <taxon>Listeriaceae</taxon>
        <taxon>Listeria</taxon>
    </lineage>
</organism>
<evidence type="ECO:0000313" key="4">
    <source>
        <dbReference type="Proteomes" id="UP000541735"/>
    </source>
</evidence>
<keyword evidence="1" id="KW-0175">Coiled coil</keyword>
<proteinExistence type="predicted"/>
<reference evidence="3 4" key="1">
    <citation type="submission" date="2020-03" db="EMBL/GenBank/DDBJ databases">
        <title>Soil Listeria distribution.</title>
        <authorList>
            <person name="Liao J."/>
            <person name="Wiedmann M."/>
        </authorList>
    </citation>
    <scope>NUCLEOTIDE SEQUENCE [LARGE SCALE GENOMIC DNA]</scope>
    <source>
        <strain evidence="3 4">FSL L7-0259</strain>
    </source>
</reference>
<dbReference type="RefSeq" id="WP_185548160.1">
    <property type="nucleotide sequence ID" value="NZ_JAARYD010000001.1"/>
</dbReference>
<evidence type="ECO:0000256" key="1">
    <source>
        <dbReference type="SAM" id="Coils"/>
    </source>
</evidence>
<feature type="domain" description="Polysaccharide pyruvyl transferase" evidence="2">
    <location>
        <begin position="38"/>
        <end position="299"/>
    </location>
</feature>
<comment type="caution">
    <text evidence="3">The sequence shown here is derived from an EMBL/GenBank/DDBJ whole genome shotgun (WGS) entry which is preliminary data.</text>
</comment>
<dbReference type="GO" id="GO:0016740">
    <property type="term" value="F:transferase activity"/>
    <property type="evidence" value="ECO:0007669"/>
    <property type="project" value="UniProtKB-KW"/>
</dbReference>
<evidence type="ECO:0000313" key="3">
    <source>
        <dbReference type="EMBL" id="MBC2175179.1"/>
    </source>
</evidence>
<gene>
    <name evidence="3" type="ORF">HCB27_01010</name>
</gene>